<proteinExistence type="predicted"/>
<feature type="region of interest" description="Disordered" evidence="1">
    <location>
        <begin position="224"/>
        <end position="246"/>
    </location>
</feature>
<evidence type="ECO:0000256" key="1">
    <source>
        <dbReference type="SAM" id="MobiDB-lite"/>
    </source>
</evidence>
<name>A0ABV6S6J5_9SPHN</name>
<comment type="caution">
    <text evidence="2">The sequence shown here is derived from an EMBL/GenBank/DDBJ whole genome shotgun (WGS) entry which is preliminary data.</text>
</comment>
<dbReference type="RefSeq" id="WP_267223207.1">
    <property type="nucleotide sequence ID" value="NZ_JAPCWC010000020.1"/>
</dbReference>
<dbReference type="Proteomes" id="UP001589858">
    <property type="component" value="Unassembled WGS sequence"/>
</dbReference>
<gene>
    <name evidence="2" type="ORF">ACFFF8_08795</name>
</gene>
<keyword evidence="3" id="KW-1185">Reference proteome</keyword>
<dbReference type="InterPro" id="IPR011990">
    <property type="entry name" value="TPR-like_helical_dom_sf"/>
</dbReference>
<dbReference type="SUPFAM" id="SSF48452">
    <property type="entry name" value="TPR-like"/>
    <property type="match status" value="1"/>
</dbReference>
<organism evidence="2 3">
    <name type="scientific">Novosphingobium clariflavum</name>
    <dbReference type="NCBI Taxonomy" id="2029884"/>
    <lineage>
        <taxon>Bacteria</taxon>
        <taxon>Pseudomonadati</taxon>
        <taxon>Pseudomonadota</taxon>
        <taxon>Alphaproteobacteria</taxon>
        <taxon>Sphingomonadales</taxon>
        <taxon>Sphingomonadaceae</taxon>
        <taxon>Novosphingobium</taxon>
    </lineage>
</organism>
<evidence type="ECO:0000313" key="3">
    <source>
        <dbReference type="Proteomes" id="UP001589858"/>
    </source>
</evidence>
<accession>A0ABV6S6J5</accession>
<reference evidence="2 3" key="1">
    <citation type="submission" date="2024-09" db="EMBL/GenBank/DDBJ databases">
        <authorList>
            <person name="Sun Q."/>
            <person name="Mori K."/>
        </authorList>
    </citation>
    <scope>NUCLEOTIDE SEQUENCE [LARGE SCALE GENOMIC DNA]</scope>
    <source>
        <strain evidence="2 3">CICC 11035S</strain>
    </source>
</reference>
<feature type="compositionally biased region" description="Polar residues" evidence="1">
    <location>
        <begin position="232"/>
        <end position="246"/>
    </location>
</feature>
<evidence type="ECO:0000313" key="2">
    <source>
        <dbReference type="EMBL" id="MFC0684691.1"/>
    </source>
</evidence>
<sequence>MTWVLVAVLALAVFALAVFVFKVPKGGREAVAAALALGIAGYAAQGTPAQPGAPKDAEEGRSGELGEFFAQARATFSSSVLPPSDRWVVIADGLARHGEYADAAEVLRGTVENEPAEPAKDPDVRAYRSDAWLSLGNALVAHADGQLTPAAAYAYRRAAKSDPDAAGPPFFLGLALAQSGKLAEGRALWADLLARAPKDVKWRPILAQQLARLDAFIAAQGGVGGGGGAGQPNSESPDSANPVTSR</sequence>
<dbReference type="EMBL" id="JBHLTM010000028">
    <property type="protein sequence ID" value="MFC0684691.1"/>
    <property type="molecule type" value="Genomic_DNA"/>
</dbReference>
<dbReference type="Gene3D" id="1.25.40.10">
    <property type="entry name" value="Tetratricopeptide repeat domain"/>
    <property type="match status" value="1"/>
</dbReference>
<protein>
    <submittedName>
        <fullName evidence="2">Tetratricopeptide repeat protein</fullName>
    </submittedName>
</protein>